<reference evidence="2" key="1">
    <citation type="journal article" date="2017" name="Nature">
        <title>The sunflower genome provides insights into oil metabolism, flowering and Asterid evolution.</title>
        <authorList>
            <person name="Badouin H."/>
            <person name="Gouzy J."/>
            <person name="Grassa C.J."/>
            <person name="Murat F."/>
            <person name="Staton S.E."/>
            <person name="Cottret L."/>
            <person name="Lelandais-Briere C."/>
            <person name="Owens G.L."/>
            <person name="Carrere S."/>
            <person name="Mayjonade B."/>
            <person name="Legrand L."/>
            <person name="Gill N."/>
            <person name="Kane N.C."/>
            <person name="Bowers J.E."/>
            <person name="Hubner S."/>
            <person name="Bellec A."/>
            <person name="Berard A."/>
            <person name="Berges H."/>
            <person name="Blanchet N."/>
            <person name="Boniface M.C."/>
            <person name="Brunel D."/>
            <person name="Catrice O."/>
            <person name="Chaidir N."/>
            <person name="Claudel C."/>
            <person name="Donnadieu C."/>
            <person name="Faraut T."/>
            <person name="Fievet G."/>
            <person name="Helmstetter N."/>
            <person name="King M."/>
            <person name="Knapp S.J."/>
            <person name="Lai Z."/>
            <person name="Le Paslier M.C."/>
            <person name="Lippi Y."/>
            <person name="Lorenzon L."/>
            <person name="Mandel J.R."/>
            <person name="Marage G."/>
            <person name="Marchand G."/>
            <person name="Marquand E."/>
            <person name="Bret-Mestries E."/>
            <person name="Morien E."/>
            <person name="Nambeesan S."/>
            <person name="Nguyen T."/>
            <person name="Pegot-Espagnet P."/>
            <person name="Pouilly N."/>
            <person name="Raftis F."/>
            <person name="Sallet E."/>
            <person name="Schiex T."/>
            <person name="Thomas J."/>
            <person name="Vandecasteele C."/>
            <person name="Vares D."/>
            <person name="Vear F."/>
            <person name="Vautrin S."/>
            <person name="Crespi M."/>
            <person name="Mangin B."/>
            <person name="Burke J.M."/>
            <person name="Salse J."/>
            <person name="Munos S."/>
            <person name="Vincourt P."/>
            <person name="Rieseberg L.H."/>
            <person name="Langlade N.B."/>
        </authorList>
    </citation>
    <scope>NUCLEOTIDE SEQUENCE [LARGE SCALE GENOMIC DNA]</scope>
    <source>
        <strain evidence="2">cv. SF193</strain>
    </source>
</reference>
<gene>
    <name evidence="1" type="ORF">HannXRQ_Chr08g0213321</name>
</gene>
<keyword evidence="2" id="KW-1185">Reference proteome</keyword>
<protein>
    <submittedName>
        <fullName evidence="1">Putative gag-polypeptide of LTR copia-type</fullName>
    </submittedName>
</protein>
<name>A0A251U3E8_HELAN</name>
<dbReference type="Proteomes" id="UP000215914">
    <property type="component" value="Chromosome 8"/>
</dbReference>
<dbReference type="PANTHER" id="PTHR47481:SF43">
    <property type="entry name" value="RETROTRANSPOSON COPIA-LIKE N-TERMINAL DOMAIN-CONTAINING PROTEIN"/>
    <property type="match status" value="1"/>
</dbReference>
<dbReference type="EMBL" id="CM007897">
    <property type="protein sequence ID" value="OTG17543.1"/>
    <property type="molecule type" value="Genomic_DNA"/>
</dbReference>
<organism evidence="1 2">
    <name type="scientific">Helianthus annuus</name>
    <name type="common">Common sunflower</name>
    <dbReference type="NCBI Taxonomy" id="4232"/>
    <lineage>
        <taxon>Eukaryota</taxon>
        <taxon>Viridiplantae</taxon>
        <taxon>Streptophyta</taxon>
        <taxon>Embryophyta</taxon>
        <taxon>Tracheophyta</taxon>
        <taxon>Spermatophyta</taxon>
        <taxon>Magnoliopsida</taxon>
        <taxon>eudicotyledons</taxon>
        <taxon>Gunneridae</taxon>
        <taxon>Pentapetalae</taxon>
        <taxon>asterids</taxon>
        <taxon>campanulids</taxon>
        <taxon>Asterales</taxon>
        <taxon>Asteraceae</taxon>
        <taxon>Asteroideae</taxon>
        <taxon>Heliantheae alliance</taxon>
        <taxon>Heliantheae</taxon>
        <taxon>Helianthus</taxon>
    </lineage>
</organism>
<dbReference type="AlphaFoldDB" id="A0A251U3E8"/>
<proteinExistence type="predicted"/>
<dbReference type="OMA" id="FANKTHC"/>
<dbReference type="InParanoid" id="A0A251U3E8"/>
<evidence type="ECO:0000313" key="1">
    <source>
        <dbReference type="EMBL" id="OTG17543.1"/>
    </source>
</evidence>
<dbReference type="Pfam" id="PF14223">
    <property type="entry name" value="Retrotran_gag_2"/>
    <property type="match status" value="1"/>
</dbReference>
<accession>A0A251U3E8</accession>
<sequence length="111" mass="12362">MSTVIQVTANNNFPIRLTANNFPSWRKQIQSSLIGLDLDAYIDGTKKPPAKFLDAENTKPNPDYNLWFRQDQTILSAILGSCSDAIQPLISSADTSKDAWERLITSFANKS</sequence>
<dbReference type="PANTHER" id="PTHR47481">
    <property type="match status" value="1"/>
</dbReference>
<evidence type="ECO:0000313" key="2">
    <source>
        <dbReference type="Proteomes" id="UP000215914"/>
    </source>
</evidence>